<evidence type="ECO:0000313" key="1">
    <source>
        <dbReference type="EMBL" id="TDP60221.1"/>
    </source>
</evidence>
<dbReference type="OrthoDB" id="676614at2"/>
<evidence type="ECO:0000313" key="2">
    <source>
        <dbReference type="Proteomes" id="UP000295260"/>
    </source>
</evidence>
<dbReference type="AlphaFoldDB" id="A0A4R6QCQ9"/>
<proteinExistence type="predicted"/>
<dbReference type="InterPro" id="IPR047690">
    <property type="entry name" value="IPExxxVDY_fam"/>
</dbReference>
<sequence length="167" mass="19608">MVVYKLLNDEQEKEEYDKIDYQLIAIHTTLEDYRLAYQINKCLPILLSKSHCDISISHKNIEIQFARFVFEDETGLFHWNLIKNKNEFSSENITINTGLFANNKSQISIKTYFIPELKKVDYFLRVGNNVTPLEIENTLLHLKKIDNISTVYTVDAEKIKSKNNLIF</sequence>
<accession>A0A4R6QCQ9</accession>
<dbReference type="Proteomes" id="UP000295260">
    <property type="component" value="Unassembled WGS sequence"/>
</dbReference>
<dbReference type="NCBIfam" id="NF033205">
    <property type="entry name" value="IPExxxVDY"/>
    <property type="match status" value="1"/>
</dbReference>
<comment type="caution">
    <text evidence="1">The sequence shown here is derived from an EMBL/GenBank/DDBJ whole genome shotgun (WGS) entry which is preliminary data.</text>
</comment>
<protein>
    <recommendedName>
        <fullName evidence="3">IPExxxVDY family protein</fullName>
    </recommendedName>
</protein>
<reference evidence="1 2" key="1">
    <citation type="submission" date="2019-03" db="EMBL/GenBank/DDBJ databases">
        <title>Genomic Encyclopedia of Archaeal and Bacterial Type Strains, Phase II (KMG-II): from individual species to whole genera.</title>
        <authorList>
            <person name="Goeker M."/>
        </authorList>
    </citation>
    <scope>NUCLEOTIDE SEQUENCE [LARGE SCALE GENOMIC DNA]</scope>
    <source>
        <strain evidence="1 2">DSM 25687</strain>
    </source>
</reference>
<evidence type="ECO:0008006" key="3">
    <source>
        <dbReference type="Google" id="ProtNLM"/>
    </source>
</evidence>
<dbReference type="EMBL" id="SNXR01000012">
    <property type="protein sequence ID" value="TDP60221.1"/>
    <property type="molecule type" value="Genomic_DNA"/>
</dbReference>
<keyword evidence="2" id="KW-1185">Reference proteome</keyword>
<gene>
    <name evidence="1" type="ORF">BC748_1201</name>
</gene>
<organism evidence="1 2">
    <name type="scientific">Flavobacterium dankookense</name>
    <dbReference type="NCBI Taxonomy" id="706186"/>
    <lineage>
        <taxon>Bacteria</taxon>
        <taxon>Pseudomonadati</taxon>
        <taxon>Bacteroidota</taxon>
        <taxon>Flavobacteriia</taxon>
        <taxon>Flavobacteriales</taxon>
        <taxon>Flavobacteriaceae</taxon>
        <taxon>Flavobacterium</taxon>
    </lineage>
</organism>
<name>A0A4R6QCQ9_9FLAO</name>
<dbReference type="RefSeq" id="WP_133532506.1">
    <property type="nucleotide sequence ID" value="NZ_SNXR01000012.1"/>
</dbReference>